<keyword evidence="1" id="KW-0547">Nucleotide-binding</keyword>
<dbReference type="AlphaFoldDB" id="A0A392TX43"/>
<keyword evidence="4" id="KW-1185">Reference proteome</keyword>
<dbReference type="Gene3D" id="3.30.420.40">
    <property type="match status" value="1"/>
</dbReference>
<proteinExistence type="predicted"/>
<dbReference type="PANTHER" id="PTHR19375">
    <property type="entry name" value="HEAT SHOCK PROTEIN 70KDA"/>
    <property type="match status" value="1"/>
</dbReference>
<evidence type="ECO:0000313" key="3">
    <source>
        <dbReference type="EMBL" id="MCI65721.1"/>
    </source>
</evidence>
<dbReference type="InterPro" id="IPR043129">
    <property type="entry name" value="ATPase_NBD"/>
</dbReference>
<sequence length="84" mass="9696">IEDSVFIVDATAGDCHLGGEDFDNRMVENFVEEFKRKHEKEIRGNPRALRKLRTACERAKRILSSTVQTTIEIDSLYEGIDFYT</sequence>
<organism evidence="3 4">
    <name type="scientific">Trifolium medium</name>
    <dbReference type="NCBI Taxonomy" id="97028"/>
    <lineage>
        <taxon>Eukaryota</taxon>
        <taxon>Viridiplantae</taxon>
        <taxon>Streptophyta</taxon>
        <taxon>Embryophyta</taxon>
        <taxon>Tracheophyta</taxon>
        <taxon>Spermatophyta</taxon>
        <taxon>Magnoliopsida</taxon>
        <taxon>eudicotyledons</taxon>
        <taxon>Gunneridae</taxon>
        <taxon>Pentapetalae</taxon>
        <taxon>rosids</taxon>
        <taxon>fabids</taxon>
        <taxon>Fabales</taxon>
        <taxon>Fabaceae</taxon>
        <taxon>Papilionoideae</taxon>
        <taxon>50 kb inversion clade</taxon>
        <taxon>NPAAA clade</taxon>
        <taxon>Hologalegina</taxon>
        <taxon>IRL clade</taxon>
        <taxon>Trifolieae</taxon>
        <taxon>Trifolium</taxon>
    </lineage>
</organism>
<keyword evidence="2" id="KW-0067">ATP-binding</keyword>
<accession>A0A392TX43</accession>
<dbReference type="GO" id="GO:0140662">
    <property type="term" value="F:ATP-dependent protein folding chaperone"/>
    <property type="evidence" value="ECO:0007669"/>
    <property type="project" value="InterPro"/>
</dbReference>
<dbReference type="Pfam" id="PF00012">
    <property type="entry name" value="HSP70"/>
    <property type="match status" value="1"/>
</dbReference>
<dbReference type="Proteomes" id="UP000265520">
    <property type="component" value="Unassembled WGS sequence"/>
</dbReference>
<name>A0A392TX43_9FABA</name>
<feature type="non-terminal residue" evidence="3">
    <location>
        <position position="1"/>
    </location>
</feature>
<comment type="caution">
    <text evidence="3">The sequence shown here is derived from an EMBL/GenBank/DDBJ whole genome shotgun (WGS) entry which is preliminary data.</text>
</comment>
<dbReference type="EMBL" id="LXQA010681058">
    <property type="protein sequence ID" value="MCI65721.1"/>
    <property type="molecule type" value="Genomic_DNA"/>
</dbReference>
<reference evidence="3 4" key="1">
    <citation type="journal article" date="2018" name="Front. Plant Sci.">
        <title>Red Clover (Trifolium pratense) and Zigzag Clover (T. medium) - A Picture of Genomic Similarities and Differences.</title>
        <authorList>
            <person name="Dluhosova J."/>
            <person name="Istvanek J."/>
            <person name="Nedelnik J."/>
            <person name="Repkova J."/>
        </authorList>
    </citation>
    <scope>NUCLEOTIDE SEQUENCE [LARGE SCALE GENOMIC DNA]</scope>
    <source>
        <strain evidence="4">cv. 10/8</strain>
        <tissue evidence="3">Leaf</tissue>
    </source>
</reference>
<evidence type="ECO:0000313" key="4">
    <source>
        <dbReference type="Proteomes" id="UP000265520"/>
    </source>
</evidence>
<dbReference type="GO" id="GO:0005524">
    <property type="term" value="F:ATP binding"/>
    <property type="evidence" value="ECO:0007669"/>
    <property type="project" value="UniProtKB-KW"/>
</dbReference>
<protein>
    <submittedName>
        <fullName evidence="3">Heat-shock protein</fullName>
    </submittedName>
</protein>
<evidence type="ECO:0000256" key="1">
    <source>
        <dbReference type="ARBA" id="ARBA00022741"/>
    </source>
</evidence>
<feature type="non-terminal residue" evidence="3">
    <location>
        <position position="84"/>
    </location>
</feature>
<dbReference type="SUPFAM" id="SSF53067">
    <property type="entry name" value="Actin-like ATPase domain"/>
    <property type="match status" value="1"/>
</dbReference>
<evidence type="ECO:0000256" key="2">
    <source>
        <dbReference type="ARBA" id="ARBA00022840"/>
    </source>
</evidence>
<dbReference type="FunFam" id="3.90.640.10:FF:000002">
    <property type="entry name" value="Heat shock 70 kDa"/>
    <property type="match status" value="1"/>
</dbReference>
<dbReference type="InterPro" id="IPR013126">
    <property type="entry name" value="Hsp_70_fam"/>
</dbReference>
<dbReference type="Gene3D" id="3.90.640.10">
    <property type="entry name" value="Actin, Chain A, domain 4"/>
    <property type="match status" value="1"/>
</dbReference>